<dbReference type="GO" id="GO:0016036">
    <property type="term" value="P:cellular response to phosphate starvation"/>
    <property type="evidence" value="ECO:0007669"/>
    <property type="project" value="TreeGrafter"/>
</dbReference>
<dbReference type="SUPFAM" id="SSF47384">
    <property type="entry name" value="Homodimeric domain of signal transducing histidine kinase"/>
    <property type="match status" value="1"/>
</dbReference>
<gene>
    <name evidence="9" type="ORF">C9I28_00980</name>
</gene>
<dbReference type="PRINTS" id="PR00344">
    <property type="entry name" value="BCTRLSENSOR"/>
</dbReference>
<dbReference type="Gene3D" id="3.30.565.10">
    <property type="entry name" value="Histidine kinase-like ATPase, C-terminal domain"/>
    <property type="match status" value="1"/>
</dbReference>
<keyword evidence="7" id="KW-0472">Membrane</keyword>
<evidence type="ECO:0000313" key="9">
    <source>
        <dbReference type="EMBL" id="AVR94440.1"/>
    </source>
</evidence>
<keyword evidence="3" id="KW-0597">Phosphoprotein</keyword>
<dbReference type="CDD" id="cd00075">
    <property type="entry name" value="HATPase"/>
    <property type="match status" value="1"/>
</dbReference>
<dbReference type="SMART" id="SM00387">
    <property type="entry name" value="HATPase_c"/>
    <property type="match status" value="1"/>
</dbReference>
<dbReference type="GO" id="GO:0004721">
    <property type="term" value="F:phosphoprotein phosphatase activity"/>
    <property type="evidence" value="ECO:0007669"/>
    <property type="project" value="TreeGrafter"/>
</dbReference>
<dbReference type="InterPro" id="IPR000014">
    <property type="entry name" value="PAS"/>
</dbReference>
<dbReference type="Proteomes" id="UP000240505">
    <property type="component" value="Chromosome"/>
</dbReference>
<dbReference type="KEGG" id="masz:C9I28_00980"/>
<dbReference type="PROSITE" id="PS50109">
    <property type="entry name" value="HIS_KIN"/>
    <property type="match status" value="1"/>
</dbReference>
<evidence type="ECO:0000256" key="4">
    <source>
        <dbReference type="ARBA" id="ARBA00022679"/>
    </source>
</evidence>
<evidence type="ECO:0000256" key="5">
    <source>
        <dbReference type="ARBA" id="ARBA00022777"/>
    </source>
</evidence>
<keyword evidence="5 9" id="KW-0418">Kinase</keyword>
<feature type="domain" description="Histidine kinase" evidence="8">
    <location>
        <begin position="128"/>
        <end position="341"/>
    </location>
</feature>
<accession>A0A2R4C4C6</accession>
<evidence type="ECO:0000256" key="2">
    <source>
        <dbReference type="ARBA" id="ARBA00012438"/>
    </source>
</evidence>
<dbReference type="Gene3D" id="1.10.287.130">
    <property type="match status" value="1"/>
</dbReference>
<dbReference type="InterPro" id="IPR005467">
    <property type="entry name" value="His_kinase_dom"/>
</dbReference>
<dbReference type="InterPro" id="IPR003594">
    <property type="entry name" value="HATPase_dom"/>
</dbReference>
<dbReference type="InterPro" id="IPR050351">
    <property type="entry name" value="BphY/WalK/GraS-like"/>
</dbReference>
<dbReference type="CDD" id="cd00082">
    <property type="entry name" value="HisKA"/>
    <property type="match status" value="1"/>
</dbReference>
<dbReference type="EMBL" id="CP028324">
    <property type="protein sequence ID" value="AVR94440.1"/>
    <property type="molecule type" value="Genomic_DNA"/>
</dbReference>
<evidence type="ECO:0000256" key="7">
    <source>
        <dbReference type="ARBA" id="ARBA00023136"/>
    </source>
</evidence>
<dbReference type="InterPro" id="IPR036890">
    <property type="entry name" value="HATPase_C_sf"/>
</dbReference>
<evidence type="ECO:0000256" key="3">
    <source>
        <dbReference type="ARBA" id="ARBA00022553"/>
    </source>
</evidence>
<dbReference type="GO" id="GO:0005886">
    <property type="term" value="C:plasma membrane"/>
    <property type="evidence" value="ECO:0007669"/>
    <property type="project" value="TreeGrafter"/>
</dbReference>
<dbReference type="PANTHER" id="PTHR45453">
    <property type="entry name" value="PHOSPHATE REGULON SENSOR PROTEIN PHOR"/>
    <property type="match status" value="1"/>
</dbReference>
<name>A0A2R4C4C6_9BURK</name>
<comment type="catalytic activity">
    <reaction evidence="1">
        <text>ATP + protein L-histidine = ADP + protein N-phospho-L-histidine.</text>
        <dbReference type="EC" id="2.7.13.3"/>
    </reaction>
</comment>
<dbReference type="PANTHER" id="PTHR45453:SF1">
    <property type="entry name" value="PHOSPHATE REGULON SENSOR PROTEIN PHOR"/>
    <property type="match status" value="1"/>
</dbReference>
<dbReference type="InterPro" id="IPR036097">
    <property type="entry name" value="HisK_dim/P_sf"/>
</dbReference>
<dbReference type="InterPro" id="IPR035965">
    <property type="entry name" value="PAS-like_dom_sf"/>
</dbReference>
<dbReference type="AlphaFoldDB" id="A0A2R4C4C6"/>
<dbReference type="GO" id="GO:0000155">
    <property type="term" value="F:phosphorelay sensor kinase activity"/>
    <property type="evidence" value="ECO:0007669"/>
    <property type="project" value="InterPro"/>
</dbReference>
<evidence type="ECO:0000313" key="10">
    <source>
        <dbReference type="Proteomes" id="UP000240505"/>
    </source>
</evidence>
<dbReference type="EC" id="2.7.13.3" evidence="2"/>
<organism evidence="9 10">
    <name type="scientific">Pseudoduganella armeniaca</name>
    <dbReference type="NCBI Taxonomy" id="2072590"/>
    <lineage>
        <taxon>Bacteria</taxon>
        <taxon>Pseudomonadati</taxon>
        <taxon>Pseudomonadota</taxon>
        <taxon>Betaproteobacteria</taxon>
        <taxon>Burkholderiales</taxon>
        <taxon>Oxalobacteraceae</taxon>
        <taxon>Telluria group</taxon>
        <taxon>Pseudoduganella</taxon>
    </lineage>
</organism>
<evidence type="ECO:0000256" key="6">
    <source>
        <dbReference type="ARBA" id="ARBA00023012"/>
    </source>
</evidence>
<dbReference type="Pfam" id="PF00512">
    <property type="entry name" value="HisKA"/>
    <property type="match status" value="1"/>
</dbReference>
<protein>
    <recommendedName>
        <fullName evidence="2">histidine kinase</fullName>
        <ecNumber evidence="2">2.7.13.3</ecNumber>
    </recommendedName>
</protein>
<dbReference type="Gene3D" id="3.30.450.20">
    <property type="entry name" value="PAS domain"/>
    <property type="match status" value="1"/>
</dbReference>
<dbReference type="CDD" id="cd00130">
    <property type="entry name" value="PAS"/>
    <property type="match status" value="1"/>
</dbReference>
<dbReference type="InterPro" id="IPR004358">
    <property type="entry name" value="Sig_transdc_His_kin-like_C"/>
</dbReference>
<dbReference type="SUPFAM" id="SSF55785">
    <property type="entry name" value="PYP-like sensor domain (PAS domain)"/>
    <property type="match status" value="1"/>
</dbReference>
<proteinExistence type="predicted"/>
<reference evidence="9 10" key="1">
    <citation type="submission" date="2018-03" db="EMBL/GenBank/DDBJ databases">
        <title>Massilia armeniaca sp. nov., isolated from desert soil.</title>
        <authorList>
            <person name="Huang H."/>
            <person name="Ren M."/>
        </authorList>
    </citation>
    <scope>NUCLEOTIDE SEQUENCE [LARGE SCALE GENOMIC DNA]</scope>
    <source>
        <strain evidence="9 10">ZMN-3</strain>
    </source>
</reference>
<dbReference type="InterPro" id="IPR003661">
    <property type="entry name" value="HisK_dim/P_dom"/>
</dbReference>
<dbReference type="Pfam" id="PF02518">
    <property type="entry name" value="HATPase_c"/>
    <property type="match status" value="1"/>
</dbReference>
<evidence type="ECO:0000256" key="1">
    <source>
        <dbReference type="ARBA" id="ARBA00000085"/>
    </source>
</evidence>
<evidence type="ECO:0000259" key="8">
    <source>
        <dbReference type="PROSITE" id="PS50109"/>
    </source>
</evidence>
<dbReference type="SUPFAM" id="SSF55874">
    <property type="entry name" value="ATPase domain of HSP90 chaperone/DNA topoisomerase II/histidine kinase"/>
    <property type="match status" value="1"/>
</dbReference>
<sequence length="341" mass="37473">MAMGPDDFRLMLDHSSDIHWMVDCQAVRVLYVSPAAGRLLGREPAQVQAMADALLADLPARLVRFEQGDESRRTVVRETALDGRDGPVPVEIESTLVATDAGLRLVGVVRDIRPRRALAQQQKKFTSMLNHEFRTPLSTIDGAIQRLEMTQRNADEAIRKRYRKIQEAVDRLLGMMDEYLSPERMDSIGRVRQDDTIDPAALLETVAQAARQRRPAISVTCGDLPRRLRADPAGMRLCLEVLLENAIKYTPPDAAIQIIAGKASEGGVEFIVSDTGPAIPADELPRVFDKGFRGSNSAGITGSGLGLYMAKSIVEVHGGNLSVQNLLQSGKNFRIWLPIAV</sequence>
<keyword evidence="6" id="KW-0902">Two-component regulatory system</keyword>
<keyword evidence="10" id="KW-1185">Reference proteome</keyword>
<keyword evidence="4" id="KW-0808">Transferase</keyword>
<dbReference type="OrthoDB" id="9121563at2"/>
<dbReference type="SMART" id="SM00091">
    <property type="entry name" value="PAS"/>
    <property type="match status" value="1"/>
</dbReference>
<dbReference type="SMART" id="SM00388">
    <property type="entry name" value="HisKA"/>
    <property type="match status" value="1"/>
</dbReference>